<evidence type="ECO:0000313" key="3">
    <source>
        <dbReference type="EMBL" id="OQN99705.1"/>
    </source>
</evidence>
<feature type="region of interest" description="Disordered" evidence="2">
    <location>
        <begin position="657"/>
        <end position="809"/>
    </location>
</feature>
<feature type="region of interest" description="Disordered" evidence="2">
    <location>
        <begin position="5122"/>
        <end position="5164"/>
    </location>
</feature>
<feature type="compositionally biased region" description="Polar residues" evidence="2">
    <location>
        <begin position="4781"/>
        <end position="4792"/>
    </location>
</feature>
<feature type="region of interest" description="Disordered" evidence="2">
    <location>
        <begin position="4086"/>
        <end position="4552"/>
    </location>
</feature>
<feature type="region of interest" description="Disordered" evidence="2">
    <location>
        <begin position="1411"/>
        <end position="1443"/>
    </location>
</feature>
<feature type="compositionally biased region" description="Basic and acidic residues" evidence="2">
    <location>
        <begin position="5249"/>
        <end position="5261"/>
    </location>
</feature>
<feature type="region of interest" description="Disordered" evidence="2">
    <location>
        <begin position="5511"/>
        <end position="5540"/>
    </location>
</feature>
<feature type="compositionally biased region" description="Basic and acidic residues" evidence="2">
    <location>
        <begin position="2447"/>
        <end position="2458"/>
    </location>
</feature>
<feature type="compositionally biased region" description="Basic and acidic residues" evidence="2">
    <location>
        <begin position="5227"/>
        <end position="5237"/>
    </location>
</feature>
<feature type="compositionally biased region" description="Polar residues" evidence="2">
    <location>
        <begin position="960"/>
        <end position="976"/>
    </location>
</feature>
<feature type="compositionally biased region" description="Basic and acidic residues" evidence="2">
    <location>
        <begin position="3953"/>
        <end position="3966"/>
    </location>
</feature>
<feature type="region of interest" description="Disordered" evidence="2">
    <location>
        <begin position="4665"/>
        <end position="4729"/>
    </location>
</feature>
<feature type="compositionally biased region" description="Basic and acidic residues" evidence="2">
    <location>
        <begin position="1761"/>
        <end position="1776"/>
    </location>
</feature>
<feature type="compositionally biased region" description="Polar residues" evidence="2">
    <location>
        <begin position="3975"/>
        <end position="3998"/>
    </location>
</feature>
<feature type="compositionally biased region" description="Polar residues" evidence="2">
    <location>
        <begin position="5014"/>
        <end position="5024"/>
    </location>
</feature>
<feature type="compositionally biased region" description="Basic and acidic residues" evidence="2">
    <location>
        <begin position="1422"/>
        <end position="1438"/>
    </location>
</feature>
<feature type="compositionally biased region" description="Low complexity" evidence="2">
    <location>
        <begin position="1922"/>
        <end position="1932"/>
    </location>
</feature>
<feature type="compositionally biased region" description="Low complexity" evidence="2">
    <location>
        <begin position="3520"/>
        <end position="3534"/>
    </location>
</feature>
<feature type="compositionally biased region" description="Polar residues" evidence="2">
    <location>
        <begin position="3878"/>
        <end position="3893"/>
    </location>
</feature>
<feature type="compositionally biased region" description="Polar residues" evidence="2">
    <location>
        <begin position="3632"/>
        <end position="3655"/>
    </location>
</feature>
<feature type="region of interest" description="Disordered" evidence="2">
    <location>
        <begin position="824"/>
        <end position="938"/>
    </location>
</feature>
<feature type="compositionally biased region" description="Basic and acidic residues" evidence="2">
    <location>
        <begin position="3271"/>
        <end position="3285"/>
    </location>
</feature>
<feature type="region of interest" description="Disordered" evidence="2">
    <location>
        <begin position="333"/>
        <end position="370"/>
    </location>
</feature>
<organism evidence="3 4">
    <name type="scientific">Cryoendolithus antarcticus</name>
    <dbReference type="NCBI Taxonomy" id="1507870"/>
    <lineage>
        <taxon>Eukaryota</taxon>
        <taxon>Fungi</taxon>
        <taxon>Dikarya</taxon>
        <taxon>Ascomycota</taxon>
        <taxon>Pezizomycotina</taxon>
        <taxon>Dothideomycetes</taxon>
        <taxon>Dothideomycetidae</taxon>
        <taxon>Cladosporiales</taxon>
        <taxon>Cladosporiaceae</taxon>
        <taxon>Cryoendolithus</taxon>
    </lineage>
</organism>
<feature type="compositionally biased region" description="Basic and acidic residues" evidence="2">
    <location>
        <begin position="701"/>
        <end position="717"/>
    </location>
</feature>
<feature type="compositionally biased region" description="Acidic residues" evidence="2">
    <location>
        <begin position="3071"/>
        <end position="3080"/>
    </location>
</feature>
<feature type="region of interest" description="Disordered" evidence="2">
    <location>
        <begin position="1081"/>
        <end position="1309"/>
    </location>
</feature>
<feature type="region of interest" description="Disordered" evidence="2">
    <location>
        <begin position="2833"/>
        <end position="2882"/>
    </location>
</feature>
<feature type="compositionally biased region" description="Basic and acidic residues" evidence="2">
    <location>
        <begin position="2094"/>
        <end position="2110"/>
    </location>
</feature>
<feature type="region of interest" description="Disordered" evidence="2">
    <location>
        <begin position="4895"/>
        <end position="4931"/>
    </location>
</feature>
<feature type="region of interest" description="Disordered" evidence="2">
    <location>
        <begin position="616"/>
        <end position="641"/>
    </location>
</feature>
<feature type="compositionally biased region" description="Basic and acidic residues" evidence="2">
    <location>
        <begin position="3357"/>
        <end position="3366"/>
    </location>
</feature>
<dbReference type="InParanoid" id="A0A1V8SKL4"/>
<feature type="compositionally biased region" description="Acidic residues" evidence="2">
    <location>
        <begin position="862"/>
        <end position="871"/>
    </location>
</feature>
<feature type="region of interest" description="Disordered" evidence="2">
    <location>
        <begin position="2126"/>
        <end position="2575"/>
    </location>
</feature>
<feature type="compositionally biased region" description="Basic and acidic residues" evidence="2">
    <location>
        <begin position="5396"/>
        <end position="5408"/>
    </location>
</feature>
<feature type="compositionally biased region" description="Basic and acidic residues" evidence="2">
    <location>
        <begin position="1512"/>
        <end position="1522"/>
    </location>
</feature>
<feature type="compositionally biased region" description="Low complexity" evidence="2">
    <location>
        <begin position="772"/>
        <end position="792"/>
    </location>
</feature>
<feature type="region of interest" description="Disordered" evidence="2">
    <location>
        <begin position="2607"/>
        <end position="2719"/>
    </location>
</feature>
<feature type="compositionally biased region" description="Basic and acidic residues" evidence="2">
    <location>
        <begin position="2296"/>
        <end position="2307"/>
    </location>
</feature>
<feature type="compositionally biased region" description="Basic and acidic residues" evidence="2">
    <location>
        <begin position="1817"/>
        <end position="1832"/>
    </location>
</feature>
<feature type="region of interest" description="Disordered" evidence="2">
    <location>
        <begin position="1485"/>
        <end position="2114"/>
    </location>
</feature>
<feature type="compositionally biased region" description="Basic and acidic residues" evidence="2">
    <location>
        <begin position="1566"/>
        <end position="1583"/>
    </location>
</feature>
<evidence type="ECO:0000313" key="4">
    <source>
        <dbReference type="Proteomes" id="UP000192596"/>
    </source>
</evidence>
<feature type="compositionally biased region" description="Polar residues" evidence="2">
    <location>
        <begin position="4997"/>
        <end position="5008"/>
    </location>
</feature>
<feature type="compositionally biased region" description="Basic and acidic residues" evidence="2">
    <location>
        <begin position="2345"/>
        <end position="2362"/>
    </location>
</feature>
<feature type="compositionally biased region" description="Low complexity" evidence="2">
    <location>
        <begin position="5457"/>
        <end position="5471"/>
    </location>
</feature>
<feature type="compositionally biased region" description="Basic and acidic residues" evidence="2">
    <location>
        <begin position="4501"/>
        <end position="4514"/>
    </location>
</feature>
<feature type="compositionally biased region" description="Basic residues" evidence="2">
    <location>
        <begin position="3034"/>
        <end position="3043"/>
    </location>
</feature>
<dbReference type="PANTHER" id="PTHR40641:SF2">
    <property type="entry name" value="INVOLUCRIN REPEAT PROTEIN"/>
    <property type="match status" value="1"/>
</dbReference>
<feature type="compositionally biased region" description="Basic residues" evidence="2">
    <location>
        <begin position="3672"/>
        <end position="3681"/>
    </location>
</feature>
<feature type="compositionally biased region" description="Basic residues" evidence="2">
    <location>
        <begin position="3215"/>
        <end position="3225"/>
    </location>
</feature>
<feature type="compositionally biased region" description="Basic and acidic residues" evidence="2">
    <location>
        <begin position="1907"/>
        <end position="1921"/>
    </location>
</feature>
<feature type="compositionally biased region" description="Polar residues" evidence="2">
    <location>
        <begin position="4203"/>
        <end position="4212"/>
    </location>
</feature>
<feature type="region of interest" description="Disordered" evidence="2">
    <location>
        <begin position="272"/>
        <end position="303"/>
    </location>
</feature>
<evidence type="ECO:0008006" key="5">
    <source>
        <dbReference type="Google" id="ProtNLM"/>
    </source>
</evidence>
<keyword evidence="4" id="KW-1185">Reference proteome</keyword>
<sequence length="6070" mass="658237">MWKAAFTGRSERDGGERDKDRSSKSERGDDASKSSRRHRSGSDAGTVVSSASRRTDGDKEKRRKHESASSSTNKRGLTESAVGALNKEGEDDWEDEGDRKTERRSKRREDEGREPKRRDSDMAPSSDKKKSKSRAGESSRDVGERGMPASGSLDQFPGMTAGAVVRPPQMTMHDGRPYDSHVASQFPSQNPATFAASDFMPNPHGEAADYYNDTGESVHRQPGVRSSTPMMLHNPDTHLITPLAVEQPVADTGHGAAADFFADAGVPASVTATSSASKPSRPSKQSSGSSSSGKQPKKPSRATSFTGAAAALIGGAGIAGVASSLHSESKRASSYSAQASISGGRGSQTPPTYTGPPRPSRHNTEPVAAPGGGYYVQPPAVTGRSGIYAAGGVAAAGMAAYGMSQQQSQYATPNGRYGVSSMPGPSMQYSEVRALPESELRAMHEHEHKGPITRLKDGFLNLISNPEDVRKMEEYTEYIGVCKYCFDPRSTPYDGPRKHHFHNRKRDSFENLRRRSIERLRRRTSSERVDKENRYYSSRKSASKTDLLAGGLAAAGVATAAGAMFNDSKNFDDTYSVKSGYRAGSIRRRGSSSSRERRGGEHGVISDRREDWVTVRTKDGKLERRRRHRSRSHSGNRGSTMMGAAAGAALGAGAIAAASGRRRDSSPERVFVGHGEKQHSRSRSNSPGIGQIFGFSGSTSKRSDRRSPDRPRQDRVQESTGILGGFFSPSSGKSRKVENGKKSKGTGFFSFSNGSSSSSDGGLAFGAEGMASRSSLGRKSSRSSLGRTSSNRNGKRPVRKSSDERMNAAMLGIGATAAALAVAQNRQRVGKKQSRPDLGGRRDLRQRPSLGQSRVSSRPAEDEGWEDEIPSSDDGMSGLAFGDDDAVRSRLSRQSMDSIGSKSSDGGLGAWGWRWGGKGKKRRKDSVPNDDPYGSMVGGGAVAAATIAGAAYDARDRPSLPQSSHNSSASIPQTPLQYVDPRPLTDSIGSRQASMPGALDAGLSSFDRPGPGPIQQPQPISPFQPSFTRPDFDGSISATAGPRRSMTEPTRQIPPASFAKDAAFIGGTAALVGAGVMAAQGLSSSKDRDRGKGSVSFGFTEEQQRKADDEARSERKREEESRRRADRTRALKEEAERVAREEDARTQSESRRRDEERRLQDARDQEEQERRKRNEDRRRTEARERREQEELELQRKESEGREEAYRREQARLQAEERARSEAAESTRREREVATQRELEQRRQDEDRERARREVEERERARREVEERERSRRERESREREAADSQQRDRDLQQGRDRDQTPTNKSAWHSAAAAGIAGALVGSVAAGAMHKHADSDDERDEYRSRDMPASKPAYIAQTITPSNEHSGAPITDDDLIDPDLFKRRRAESNLTRQADIARKAAEKILAEREEYYNAPETSQRDFFMPKELLDREPEGKERAASPLGDNDVHVYNAVEDVPSWGPSYGARGSAPEALKYSNIPMLNVIAPTPPHSTAGSVRGDRSMPSSPLVQAQDAEKHDDDDGRPTAGARGVSWGEDKTHVYEVRTPDSYQESAGGDYVSAGGYRTSEPSHDDEYRTVEPGHDEIVVETEDPTGSTKRTTYGADDLPKAAPNVFDFLVRDQQQTPGTAGAPPVRGWVEGETDEPTPREEKMPHIPGGFDDDVPAVVQDEEPAWEPPLSKKDKKKKRDKASKAGESEPSTPARNDTARKIDLGQSTADYFGGGAKQGDEGERDDRLARKVADASGNPTPSATAAVAEDTWEPPLSKKEQKKRDKERLAREAAAVDQPTTGGADSGDSATLPAAESASREVQEESAWEPPLSKKEQKKRDKERLAREAAALDEAEDQSQKAADQQSETTVAPAEPRDVQPEQDNLWEAPLSKKEQKKRDKERLAREAFEVAEPATFSNARDTTDIDDFSRPRENPEPAAEAAWEPPLSKKEQKKRDKERLAREAFAVEEPTVSSSQRDTAEVDDFARPRDDPEPVTESAWEPPLSKKELKKREKAAEGGIESEPSTPALHRSTSTYSAADEFATPLEEPSAWEPPLSKKELKKREKAAKAGAFADESEPTTPVAERELTSRPADDLATPADDVWEPPLSKKELKKREKDAKKSGSLDLATPIVAAAGLAAAADVAARQSDDVEAEWSSNKKDKKSKEKKLGESWDVDPRDSGSTTPTAETMPGGWQESSSDVTRDVSPVRTDATEPSDDFVAFETKKDKKKKRDSTRFGEVAASSPLRAEVPLDDYSGARGSNGQAEPTATERKSDTNGHSRDEGYANGHSTDRNGGAGDYFGSAAPVRESPRELSPKDEPQSMPPSPNDDRRHRRSSRSTRDGEGYPNEPQSMPSSPSDERRRARSERKSTRDGDEYSNEPYTYDDARSVAASESTSAGSKSKHRSRTYDDDDAASTITSRSKRDKAEAPSGKKEKKGGILGLFSRKQSDPPPAALSRTSTRESKDSRESAENDESSQRRHRRHRTGSEYGDDHDDSRSVATTASHRHRHRDGDSDNESRRDDDGGGGERHKHRRHRSERAEEDQSFLDMRVEDLPPLPASRPASPVAAPRESGKEQSEGSSDFAVVGDDATMSTRGFEGHELIDSTLPSTAEPEAAMLPALPDSRPESPADSQAMADALAREPLEYLPALPVSRPESPTEHMSRPTAAGRLASTTAVPLRFRQPPFSPAQPRERSSSFDASAPSTPMSPDSTQKTKAARPRSSEFRNSSEFRPLYLVSRNSKIEDIEEQLPSLPSSKPSSRASSVQGSDEWHSAAESVSNSPVATKRALTIDAGFANQYTPEDDILGSAHSTPKARTFSASARDQPVIKQEPQFYTWDDFQRDERLHDEAAREEQHASTYDFARPPLNQADAEDPYETERQVSPSRMSKSEKRKYKGLAAAAMMGSVAGAMVARDRDSSAERDTVNDREDTGNASSRDLAASVDQPTASDTASCAREFGSSAPTLEQAVPAVDDDEWAMPVSFKKKGKKGKKSKVLDLSTFADPDPVSGSPLSTSQDADAFADATIDLPEDEDEPILRAPVQSASSKKKGRKSRRSTIDESPSVATPTTITRAEPARRAEPALNDEPEESFEDWFGPPSAKSIDANKRFSWETPSKDAPRLDQAEQSDFRGVGGDASMEVTDPVQSKTTVARPDSPHLDSPAREKSTNATQDEQLSSAQHAHVVSHNVIEPSPVEPSSAREVSDETTSSATPITEDVSEVAPLLTRKQSKKSKKKGKSVFSFEPEEDLTAPQDANGEITESPSIANTIYLPSSMETHAPSQDSELREVPLPIDESRTEVSQGLDTPVDDELAFAPVGKSKKGKKGKKQKVDLWAPDEPASAVEDLPASTAEEIVQQFVPHVPISTSHLPESEDRNARDDDTEAAQGDAVKVQESVVDSNADAEPTSISGSIADKQAAHSLISENTPDTALDAPTTYREQSTDDTDQAKSAPKSWFSWPFGSSNPAKAAPVISAPHVAETLVSQESATSHDIAVPHGEPASRKLEEVLAETVPLPDSPRVAASDAMEKRESRASSSSKGSRPSLESRYLSRPEIYVQDPPPDAGAGRDENHHITPPEVVERSDEPAITGVARDSQDFAPASLPLPESPLESAMGLDTSMPQDDFSLDQASHVNNIGAAGDRGETANDTSMPTERSVSMPGTEQRSSNVEPAPAADDIWGTATTSKKSKKGKKSKIVAGVETVESQREAPPSHQDDDTYSSVSQVPTLSVESEDPWATPFERKKGKKGKKARFDFANVTPDDPLADESIETQTRAAEPNLNDERTAARALAETPDAEAKKGDAWAAPPKGKKGKKAKKTAMSFDDEQPNISPSATSADALNEPLDTMASASTTKMTESDAAAMPSYLEHRIDRSHSPIAVDADRSVHHDPNSGPSDPESSSFGSQYPRTERYTRRDDDTDPMNDVSGANGPLQPDAHESTIVSAPPNMNLLRNVAAHDDDADASHLLSREEPQALQRDDVPPTFEQRGSPPTASHANDAASSTPRDLTSGITDGSLPDNDDGTFEYTNKRSKKDKRKKRTNVWDDEIASTEVQGFEAVSESVAAPEVVAGSSHDAPIVMDVASMPTDGDEKIADHGIITEPPAQDDEFAFIPAKKDKKAKKAKETSMWDGMPGVADTASDPDRMDAVDTEDATSGMNNMRELPGQHTADTSVEAGTGETESLLEWTAPSKKSKKDKKQGKKSVAWEDEPEAIATPVSGDQTLVQTSDDIDHTGETAHIGPAVTTAQDVPREEEAIVPLEEWAPASKKSKKDKKKGRKATTWDGEPEDTATPASGSQTPVEVPGEAERAAEVTTSNPVAMADRELDGNDGVAEPTEDWAPASKKSKKDKKKGKKAMSWEDETTEIPDGVTDPALNTAAMDISAEPLHDNKAEPRMADDDHESSVAPIDRLRNETAADIEPVTLNVGSSKKAKKDKKKGKKSMPWEDEDLPVDGDSAVNNGALVGDEAVDGAHATDADGLRPSTNVEALDREHSDESSPPDVIDEHAPANYSQGARGLEHDSQPHGRPGMDDVYASLATNPPSLNSNHDSSLAYADMPPPTLGDHRELEGTTDAFGEAVMPPQAHGGDDIDFAATLAAGLSNSGFDPNVVIDDPTYHRRASPPAQVAEADPKEFFSTVKRNKKGKGKKAEIVADSQDSRGPTQSDDFDALLAQGLQDSGFDRSLLKSSDAPSDPASAFTEADDADFTFPILKGKNSKRKQANASPGNTDHEVVQHDHRDDTIIERGVPLIGSGGKLDEDATEADKSVASLEHGAEDVWAMPVKKSNKGKQRVAITGSDPNTEITQSSALPEPRSTPLAEVASPDTHEDSRLVSRGIDMSESTTTMQDRATVPDDLAIDVPLEYIVPESAAAEVDLDPFDNSARSVTGPQASSEQEAVSGNLVDADNFSISTKKKGKKGRKRAVNFDFPDTTEPSSTTDTAEASAAEASDPAVAHIIGGIGEQDVDDMDNAYKAYKKNKRKQKKLQAVAVAEASAQKAIMDSDDATGGRELHASNRSQSLQNTGNIVEPNTHATQSTSDGNSARALEPDVSSPVERATPPTSPTSLVGSVFPGLKRVKRRTASIHSPGADGSQAGVLLHTSEVSQFVPTTVEKQPSPQSNAYEAPTPIDHSPQRFIGQSSPDTVSRPRNVIHGDSMGSPTTRGVQGLNPTSRSTTTQGGDVDINLMSADRPRELSYRQSLAQPSWSFDGLNADTDATEQAAAKITGPNTIVRDSGYHETVSPATDRHSIGEGTRELPTIKTSASRDSLRSRRSAEPLHIDTGTSTDWALNVPRQRAEEKDTTASAHGRARSDETPLESTSRNRASHLFHSPPANLSEIARSPPSSHADRHSGTAGYFQHRSMESAVSPEAVQSLQPATGPLSPRSPLNTIDEEPHARKRSLAESSIAVTASDHGGKALRRTETPRATRVRTLSPLSTRDNAGPRSIGMSLADGENYGTGPLSDSKGTKRSPSDARSASVVSNRSNVSATQHRTPEDRHSISRASNRSATPILRRVNLSGDLRAVSRASNRLGESGSGVSVRASPNTIPFEPPPTPPLNDEDDYIDGASRAVGMADVFQGYGDGHGSQTSPTRPPSMRKRQSMHIMELESQLDHLTSENRNLQEARSRGLDGDAMEGVTGDASLQLREKDNEIQHMNAMLVPLQQEIDRLAQINADLMESNRNLVDGANGRFATLQSEHGETRQQWESSTRELEQVRQENHRLTSGMRDAIAAQLGSALADKDHEIRKLREDLEIATERIRALQVQIQSSRASDYLVSRDEDYFDGACQKLCQHVQQWVLRFSKASDNRICRISSDIRDEKIETRLDNALLDGSDVDKLLGDRVKRRDVFMSVVMTMVWEYVFTRYLFGMDREQRQKLKALEKVLAEVGPARAVAQWRATTLTLLSKRPSFAGQCKLDTEAVAHEVFGVLCALLPPPSTTDQQLLTSLQKVIGVAVDLSIEMRVQRSEYIMLPPLQPEYDTNGELVRKVNFNASLMNERSGAFPSMEKLEAEQAIVKIVLFPLVVKKGDESGEGEEEIVVCPAQVLVHNDGGKGKKVVRVMSGAMEIDDPRRSRQSLLSEAPGSTQAY</sequence>
<reference evidence="4" key="1">
    <citation type="submission" date="2017-03" db="EMBL/GenBank/DDBJ databases">
        <title>Genomes of endolithic fungi from Antarctica.</title>
        <authorList>
            <person name="Coleine C."/>
            <person name="Masonjones S."/>
            <person name="Stajich J.E."/>
        </authorList>
    </citation>
    <scope>NUCLEOTIDE SEQUENCE [LARGE SCALE GENOMIC DNA]</scope>
    <source>
        <strain evidence="4">CCFEE 5527</strain>
    </source>
</reference>
<feature type="region of interest" description="Disordered" evidence="2">
    <location>
        <begin position="2792"/>
        <end position="2821"/>
    </location>
</feature>
<feature type="compositionally biased region" description="Polar residues" evidence="2">
    <location>
        <begin position="3246"/>
        <end position="3270"/>
    </location>
</feature>
<feature type="compositionally biased region" description="Low complexity" evidence="2">
    <location>
        <begin position="4671"/>
        <end position="4681"/>
    </location>
</feature>
<feature type="compositionally biased region" description="Basic and acidic residues" evidence="2">
    <location>
        <begin position="2070"/>
        <end position="2080"/>
    </location>
</feature>
<feature type="compositionally biased region" description="Basic and acidic residues" evidence="2">
    <location>
        <begin position="3894"/>
        <end position="3903"/>
    </location>
</feature>
<evidence type="ECO:0000256" key="2">
    <source>
        <dbReference type="SAM" id="MobiDB-lite"/>
    </source>
</evidence>
<feature type="compositionally biased region" description="Basic residues" evidence="2">
    <location>
        <begin position="4015"/>
        <end position="4026"/>
    </location>
</feature>
<name>A0A1V8SKL4_9PEZI</name>
<evidence type="ECO:0000256" key="1">
    <source>
        <dbReference type="SAM" id="Coils"/>
    </source>
</evidence>
<feature type="compositionally biased region" description="Basic residues" evidence="2">
    <location>
        <begin position="623"/>
        <end position="634"/>
    </location>
</feature>
<feature type="compositionally biased region" description="Pro residues" evidence="2">
    <location>
        <begin position="1010"/>
        <end position="1022"/>
    </location>
</feature>
<feature type="compositionally biased region" description="Basic residues" evidence="2">
    <location>
        <begin position="4176"/>
        <end position="4186"/>
    </location>
</feature>
<feature type="compositionally biased region" description="Basic residues" evidence="2">
    <location>
        <begin position="2971"/>
        <end position="2981"/>
    </location>
</feature>
<feature type="compositionally biased region" description="Acidic residues" evidence="2">
    <location>
        <begin position="1656"/>
        <end position="1670"/>
    </location>
</feature>
<feature type="compositionally biased region" description="Basic and acidic residues" evidence="2">
    <location>
        <begin position="1990"/>
        <end position="2002"/>
    </location>
</feature>
<dbReference type="InterPro" id="IPR053268">
    <property type="entry name" value="Woronin_anchor"/>
</dbReference>
<feature type="coiled-coil region" evidence="1">
    <location>
        <begin position="5580"/>
        <end position="5607"/>
    </location>
</feature>
<feature type="region of interest" description="Disordered" evidence="2">
    <location>
        <begin position="4859"/>
        <end position="4883"/>
    </location>
</feature>
<feature type="compositionally biased region" description="Polar residues" evidence="2">
    <location>
        <begin position="2685"/>
        <end position="2703"/>
    </location>
</feature>
<feature type="compositionally biased region" description="Basic residues" evidence="2">
    <location>
        <begin position="4414"/>
        <end position="4425"/>
    </location>
</feature>
<feature type="compositionally biased region" description="Polar residues" evidence="2">
    <location>
        <begin position="4865"/>
        <end position="4881"/>
    </location>
</feature>
<feature type="compositionally biased region" description="Basic and acidic residues" evidence="2">
    <location>
        <begin position="97"/>
        <end position="121"/>
    </location>
</feature>
<feature type="compositionally biased region" description="Polar residues" evidence="2">
    <location>
        <begin position="1845"/>
        <end position="1855"/>
    </location>
</feature>
<feature type="compositionally biased region" description="Basic residues" evidence="2">
    <location>
        <begin position="4252"/>
        <end position="4263"/>
    </location>
</feature>
<feature type="region of interest" description="Disordered" evidence="2">
    <location>
        <begin position="1327"/>
        <end position="1374"/>
    </location>
</feature>
<feature type="compositionally biased region" description="Basic residues" evidence="2">
    <location>
        <begin position="3795"/>
        <end position="3804"/>
    </location>
</feature>
<feature type="compositionally biased region" description="Basic residues" evidence="2">
    <location>
        <begin position="4328"/>
        <end position="4339"/>
    </location>
</feature>
<feature type="compositionally biased region" description="Basic and acidic residues" evidence="2">
    <location>
        <begin position="3552"/>
        <end position="3571"/>
    </location>
</feature>
<feature type="compositionally biased region" description="Basic and acidic residues" evidence="2">
    <location>
        <begin position="1533"/>
        <end position="1544"/>
    </location>
</feature>
<feature type="compositionally biased region" description="Polar residues" evidence="2">
    <location>
        <begin position="333"/>
        <end position="352"/>
    </location>
</feature>
<feature type="compositionally biased region" description="Basic and acidic residues" evidence="2">
    <location>
        <begin position="4370"/>
        <end position="4382"/>
    </location>
</feature>
<dbReference type="EMBL" id="NAJO01000038">
    <property type="protein sequence ID" value="OQN99705.1"/>
    <property type="molecule type" value="Genomic_DNA"/>
</dbReference>
<feature type="compositionally biased region" description="Basic and acidic residues" evidence="2">
    <location>
        <begin position="3092"/>
        <end position="3111"/>
    </location>
</feature>
<gene>
    <name evidence="3" type="ORF">B0A48_14475</name>
</gene>
<feature type="compositionally biased region" description="Polar residues" evidence="2">
    <location>
        <begin position="182"/>
        <end position="192"/>
    </location>
</feature>
<feature type="compositionally biased region" description="Basic and acidic residues" evidence="2">
    <location>
        <begin position="1964"/>
        <end position="1978"/>
    </location>
</feature>
<dbReference type="OrthoDB" id="5365701at2759"/>
<feature type="compositionally biased region" description="Basic and acidic residues" evidence="2">
    <location>
        <begin position="2901"/>
        <end position="2919"/>
    </location>
</feature>
<feature type="compositionally biased region" description="Basic residues" evidence="2">
    <location>
        <begin position="4895"/>
        <end position="4906"/>
    </location>
</feature>
<feature type="region of interest" description="Disordered" evidence="2">
    <location>
        <begin position="3469"/>
        <end position="4027"/>
    </location>
</feature>
<feature type="compositionally biased region" description="Polar residues" evidence="2">
    <location>
        <begin position="5140"/>
        <end position="5161"/>
    </location>
</feature>
<feature type="compositionally biased region" description="Basic and acidic residues" evidence="2">
    <location>
        <begin position="1876"/>
        <end position="1894"/>
    </location>
</feature>
<feature type="compositionally biased region" description="Basic and acidic residues" evidence="2">
    <location>
        <begin position="2144"/>
        <end position="2166"/>
    </location>
</feature>
<feature type="region of interest" description="Disordered" evidence="2">
    <location>
        <begin position="4979"/>
        <end position="5055"/>
    </location>
</feature>
<dbReference type="Proteomes" id="UP000192596">
    <property type="component" value="Unassembled WGS sequence"/>
</dbReference>
<feature type="compositionally biased region" description="Basic and acidic residues" evidence="2">
    <location>
        <begin position="1102"/>
        <end position="1299"/>
    </location>
</feature>
<feature type="compositionally biased region" description="Basic and acidic residues" evidence="2">
    <location>
        <begin position="3853"/>
        <end position="3876"/>
    </location>
</feature>
<feature type="region of interest" description="Disordered" evidence="2">
    <location>
        <begin position="4595"/>
        <end position="4653"/>
    </location>
</feature>
<feature type="region of interest" description="Disordered" evidence="2">
    <location>
        <begin position="954"/>
        <end position="1054"/>
    </location>
</feature>
<feature type="compositionally biased region" description="Low complexity" evidence="2">
    <location>
        <begin position="3585"/>
        <end position="3599"/>
    </location>
</feature>
<feature type="compositionally biased region" description="Low complexity" evidence="2">
    <location>
        <begin position="745"/>
        <end position="762"/>
    </location>
</feature>
<feature type="compositionally biased region" description="Low complexity" evidence="2">
    <location>
        <begin position="272"/>
        <end position="294"/>
    </location>
</feature>
<feature type="compositionally biased region" description="Low complexity" evidence="2">
    <location>
        <begin position="2739"/>
        <end position="2752"/>
    </location>
</feature>
<feature type="compositionally biased region" description="Basic and acidic residues" evidence="2">
    <location>
        <begin position="3142"/>
        <end position="3154"/>
    </location>
</feature>
<feature type="region of interest" description="Disordered" evidence="2">
    <location>
        <begin position="2734"/>
        <end position="2771"/>
    </location>
</feature>
<feature type="compositionally biased region" description="Low complexity" evidence="2">
    <location>
        <begin position="2548"/>
        <end position="2558"/>
    </location>
</feature>
<comment type="caution">
    <text evidence="3">The sequence shown here is derived from an EMBL/GenBank/DDBJ whole genome shotgun (WGS) entry which is preliminary data.</text>
</comment>
<feature type="compositionally biased region" description="Basic and acidic residues" evidence="2">
    <location>
        <begin position="834"/>
        <end position="846"/>
    </location>
</feature>
<feature type="compositionally biased region" description="Polar residues" evidence="2">
    <location>
        <begin position="3155"/>
        <end position="3167"/>
    </location>
</feature>
<feature type="region of interest" description="Disordered" evidence="2">
    <location>
        <begin position="5213"/>
        <end position="5490"/>
    </location>
</feature>
<proteinExistence type="predicted"/>
<feature type="compositionally biased region" description="Basic and acidic residues" evidence="2">
    <location>
        <begin position="2256"/>
        <end position="2271"/>
    </location>
</feature>
<keyword evidence="1" id="KW-0175">Coiled coil</keyword>
<feature type="region of interest" description="Disordered" evidence="2">
    <location>
        <begin position="1"/>
        <end position="227"/>
    </location>
</feature>
<accession>A0A1V8SKL4</accession>
<feature type="compositionally biased region" description="Basic and acidic residues" evidence="2">
    <location>
        <begin position="2833"/>
        <end position="2844"/>
    </location>
</feature>
<feature type="compositionally biased region" description="Basic and acidic residues" evidence="2">
    <location>
        <begin position="4712"/>
        <end position="4727"/>
    </location>
</feature>
<feature type="compositionally biased region" description="Basic and acidic residues" evidence="2">
    <location>
        <begin position="1723"/>
        <end position="1738"/>
    </location>
</feature>
<feature type="compositionally biased region" description="Polar residues" evidence="2">
    <location>
        <begin position="3705"/>
        <end position="3716"/>
    </location>
</feature>
<dbReference type="PANTHER" id="PTHR40641">
    <property type="entry name" value="INVOLUCRIN REPEAT PROTEIN (AFU_ORTHOLOGUE AFUA_2G08060)"/>
    <property type="match status" value="1"/>
</dbReference>
<feature type="region of interest" description="Disordered" evidence="2">
    <location>
        <begin position="4771"/>
        <end position="4835"/>
    </location>
</feature>
<feature type="compositionally biased region" description="Basic and acidic residues" evidence="2">
    <location>
        <begin position="9"/>
        <end position="33"/>
    </location>
</feature>
<feature type="compositionally biased region" description="Low complexity" evidence="2">
    <location>
        <begin position="4912"/>
        <end position="4931"/>
    </location>
</feature>
<feature type="compositionally biased region" description="Basic and acidic residues" evidence="2">
    <location>
        <begin position="134"/>
        <end position="144"/>
    </location>
</feature>
<feature type="compositionally biased region" description="Polar residues" evidence="2">
    <location>
        <begin position="4521"/>
        <end position="4534"/>
    </location>
</feature>
<dbReference type="STRING" id="1507870.A0A1V8SKL4"/>
<feature type="compositionally biased region" description="Polar residues" evidence="2">
    <location>
        <begin position="3814"/>
        <end position="3824"/>
    </location>
</feature>
<feature type="compositionally biased region" description="Basic and acidic residues" evidence="2">
    <location>
        <begin position="2498"/>
        <end position="2516"/>
    </location>
</feature>
<feature type="coiled-coil region" evidence="1">
    <location>
        <begin position="5721"/>
        <end position="5755"/>
    </location>
</feature>
<feature type="compositionally biased region" description="Gly residues" evidence="2">
    <location>
        <begin position="906"/>
        <end position="916"/>
    </location>
</feature>
<feature type="compositionally biased region" description="Basic residues" evidence="2">
    <location>
        <begin position="3306"/>
        <end position="3315"/>
    </location>
</feature>
<feature type="region of interest" description="Disordered" evidence="2">
    <location>
        <begin position="2899"/>
        <end position="3447"/>
    </location>
</feature>
<protein>
    <recommendedName>
        <fullName evidence="5">Involucrin repeat protein</fullName>
    </recommendedName>
</protein>
<feature type="compositionally biased region" description="Polar residues" evidence="2">
    <location>
        <begin position="892"/>
        <end position="904"/>
    </location>
</feature>
<feature type="compositionally biased region" description="Basic and acidic residues" evidence="2">
    <location>
        <begin position="1933"/>
        <end position="1948"/>
    </location>
</feature>